<evidence type="ECO:0000256" key="11">
    <source>
        <dbReference type="PIRNR" id="PIRNR002869"/>
    </source>
</evidence>
<comment type="similarity">
    <text evidence="9 10 11">Belongs to the MurJ/MviN family.</text>
</comment>
<evidence type="ECO:0000256" key="8">
    <source>
        <dbReference type="ARBA" id="ARBA00060041"/>
    </source>
</evidence>
<feature type="transmembrane region" description="Helical" evidence="10">
    <location>
        <begin position="247"/>
        <end position="265"/>
    </location>
</feature>
<feature type="transmembrane region" description="Helical" evidence="10">
    <location>
        <begin position="394"/>
        <end position="415"/>
    </location>
</feature>
<feature type="transmembrane region" description="Helical" evidence="10">
    <location>
        <begin position="285"/>
        <end position="303"/>
    </location>
</feature>
<keyword evidence="2 10" id="KW-1003">Cell membrane</keyword>
<keyword evidence="3 10" id="KW-0812">Transmembrane</keyword>
<dbReference type="PANTHER" id="PTHR47019">
    <property type="entry name" value="LIPID II FLIPPASE MURJ"/>
    <property type="match status" value="1"/>
</dbReference>
<protein>
    <recommendedName>
        <fullName evidence="10">Probable lipid II flippase MurJ</fullName>
    </recommendedName>
</protein>
<keyword evidence="13" id="KW-1185">Reference proteome</keyword>
<keyword evidence="10 11" id="KW-0813">Transport</keyword>
<evidence type="ECO:0000256" key="9">
    <source>
        <dbReference type="ARBA" id="ARBA00061532"/>
    </source>
</evidence>
<feature type="transmembrane region" description="Helical" evidence="10">
    <location>
        <begin position="26"/>
        <end position="45"/>
    </location>
</feature>
<reference evidence="12 13" key="1">
    <citation type="submission" date="2020-10" db="EMBL/GenBank/DDBJ databases">
        <title>Ramlibacter sp. HM2 16S ribosomal RNA gene Genome sequencing and assembly.</title>
        <authorList>
            <person name="Kang M."/>
        </authorList>
    </citation>
    <scope>NUCLEOTIDE SEQUENCE [LARGE SCALE GENOMIC DNA]</scope>
    <source>
        <strain evidence="12 13">HM2</strain>
    </source>
</reference>
<dbReference type="InterPro" id="IPR004268">
    <property type="entry name" value="MurJ"/>
</dbReference>
<proteinExistence type="inferred from homology"/>
<evidence type="ECO:0000256" key="7">
    <source>
        <dbReference type="ARBA" id="ARBA00023136"/>
    </source>
</evidence>
<gene>
    <name evidence="10 12" type="primary">murJ</name>
    <name evidence="12" type="ORF">IM787_13190</name>
</gene>
<evidence type="ECO:0000256" key="5">
    <source>
        <dbReference type="ARBA" id="ARBA00022984"/>
    </source>
</evidence>
<feature type="transmembrane region" description="Helical" evidence="10">
    <location>
        <begin position="190"/>
        <end position="212"/>
    </location>
</feature>
<comment type="caution">
    <text evidence="12">The sequence shown here is derived from an EMBL/GenBank/DDBJ whole genome shotgun (WGS) entry which is preliminary data.</text>
</comment>
<accession>A0ABR9S677</accession>
<keyword evidence="5 10" id="KW-0573">Peptidoglycan synthesis</keyword>
<feature type="transmembrane region" description="Helical" evidence="10">
    <location>
        <begin position="452"/>
        <end position="472"/>
    </location>
</feature>
<sequence length="521" mass="55651">MSLFKAASTISVLTLASRVTGLLREFLIAAAFGASAMTDAFNVAFRIPNLFRRLFAEGAFSQAFVPALAHSKERDGFEPTKRLIDSVATILAWALLLTCAIGVIAAPVLVWALASGFQRDPRHFEIAVLLTRFMFPYIGFMSLVALAAGILNTWKKFAVPAATPVLLNVCVILAAWLLAPRLQAAGVEPIYALAVGVMVGGALQLGVQIPALRKLGLLPRVGLGWSRLKEAWHDEGMRSVLRTMAPALLGVGVAQISLLINTQIASWLPAGSVSWLSYADRLMEFPTAMLGVALGVVLMPQLASAKAADDPDRYSAMLDWGLRLVLLLSVPAAVALLVFSGPLVATLFHYGAFTDADVRQVSLALAGYGVGLLGLVAIKVLAPGYYASRDMRTPVRIAIVVLVLTQLMNIAFVPWLQHAGLALSIGVGALINATWLLVGLMRRGSYRPSPGWGLFAVQVLAATALLGVFLTWGAHSFPWVQWRAQGWLRAGAMAGMLAASAAIYFTALALAGVKLRQFVTR</sequence>
<evidence type="ECO:0000256" key="10">
    <source>
        <dbReference type="HAMAP-Rule" id="MF_02078"/>
    </source>
</evidence>
<comment type="function">
    <text evidence="8 10 11">Involved in peptidoglycan biosynthesis. Transports lipid-linked peptidoglycan precursors from the inner to the outer leaflet of the cytoplasmic membrane.</text>
</comment>
<evidence type="ECO:0000256" key="6">
    <source>
        <dbReference type="ARBA" id="ARBA00022989"/>
    </source>
</evidence>
<evidence type="ECO:0000256" key="2">
    <source>
        <dbReference type="ARBA" id="ARBA00022475"/>
    </source>
</evidence>
<evidence type="ECO:0000256" key="4">
    <source>
        <dbReference type="ARBA" id="ARBA00022960"/>
    </source>
</evidence>
<dbReference type="HAMAP" id="MF_02078">
    <property type="entry name" value="MurJ_MviN"/>
    <property type="match status" value="1"/>
</dbReference>
<feature type="transmembrane region" description="Helical" evidence="10">
    <location>
        <begin position="324"/>
        <end position="350"/>
    </location>
</feature>
<feature type="transmembrane region" description="Helical" evidence="10">
    <location>
        <begin position="157"/>
        <end position="178"/>
    </location>
</feature>
<dbReference type="RefSeq" id="WP_193677150.1">
    <property type="nucleotide sequence ID" value="NZ_JADDIV010000004.1"/>
</dbReference>
<dbReference type="PANTHER" id="PTHR47019:SF1">
    <property type="entry name" value="LIPID II FLIPPASE MURJ"/>
    <property type="match status" value="1"/>
</dbReference>
<feature type="transmembrane region" description="Helical" evidence="10">
    <location>
        <begin position="90"/>
        <end position="114"/>
    </location>
</feature>
<comment type="pathway">
    <text evidence="10">Cell wall biogenesis; peptidoglycan biosynthesis.</text>
</comment>
<dbReference type="Proteomes" id="UP000806285">
    <property type="component" value="Unassembled WGS sequence"/>
</dbReference>
<dbReference type="EMBL" id="JADDIV010000004">
    <property type="protein sequence ID" value="MBE7368507.1"/>
    <property type="molecule type" value="Genomic_DNA"/>
</dbReference>
<evidence type="ECO:0000256" key="1">
    <source>
        <dbReference type="ARBA" id="ARBA00004651"/>
    </source>
</evidence>
<evidence type="ECO:0000313" key="13">
    <source>
        <dbReference type="Proteomes" id="UP000806285"/>
    </source>
</evidence>
<feature type="transmembrane region" description="Helical" evidence="10">
    <location>
        <begin position="492"/>
        <end position="513"/>
    </location>
</feature>
<keyword evidence="4 10" id="KW-0133">Cell shape</keyword>
<keyword evidence="10" id="KW-0997">Cell inner membrane</keyword>
<evidence type="ECO:0000313" key="12">
    <source>
        <dbReference type="EMBL" id="MBE7368507.1"/>
    </source>
</evidence>
<evidence type="ECO:0000256" key="3">
    <source>
        <dbReference type="ARBA" id="ARBA00022692"/>
    </source>
</evidence>
<keyword evidence="6 10" id="KW-1133">Transmembrane helix</keyword>
<dbReference type="InterPro" id="IPR051050">
    <property type="entry name" value="Lipid_II_flippase_MurJ/MviN"/>
</dbReference>
<comment type="subcellular location">
    <subcellularLocation>
        <location evidence="10">Cell inner membrane</location>
        <topology evidence="10">Multi-pass membrane protein</topology>
    </subcellularLocation>
    <subcellularLocation>
        <location evidence="1">Cell membrane</location>
        <topology evidence="1">Multi-pass membrane protein</topology>
    </subcellularLocation>
</comment>
<name>A0ABR9S677_9BURK</name>
<dbReference type="PIRSF" id="PIRSF002869">
    <property type="entry name" value="MviN"/>
    <property type="match status" value="1"/>
</dbReference>
<dbReference type="PRINTS" id="PR01806">
    <property type="entry name" value="VIRFACTRMVIN"/>
</dbReference>
<feature type="transmembrane region" description="Helical" evidence="10">
    <location>
        <begin position="421"/>
        <end position="440"/>
    </location>
</feature>
<dbReference type="Pfam" id="PF03023">
    <property type="entry name" value="MurJ"/>
    <property type="match status" value="1"/>
</dbReference>
<keyword evidence="7 10" id="KW-0472">Membrane</keyword>
<feature type="transmembrane region" description="Helical" evidence="10">
    <location>
        <begin position="362"/>
        <end position="382"/>
    </location>
</feature>
<dbReference type="NCBIfam" id="TIGR01695">
    <property type="entry name" value="murJ_mviN"/>
    <property type="match status" value="1"/>
</dbReference>
<dbReference type="CDD" id="cd13123">
    <property type="entry name" value="MATE_MurJ_like"/>
    <property type="match status" value="1"/>
</dbReference>
<keyword evidence="10 11" id="KW-0961">Cell wall biogenesis/degradation</keyword>
<organism evidence="12 13">
    <name type="scientific">Ramlibacter pallidus</name>
    <dbReference type="NCBI Taxonomy" id="2780087"/>
    <lineage>
        <taxon>Bacteria</taxon>
        <taxon>Pseudomonadati</taxon>
        <taxon>Pseudomonadota</taxon>
        <taxon>Betaproteobacteria</taxon>
        <taxon>Burkholderiales</taxon>
        <taxon>Comamonadaceae</taxon>
        <taxon>Ramlibacter</taxon>
    </lineage>
</organism>
<feature type="transmembrane region" description="Helical" evidence="10">
    <location>
        <begin position="126"/>
        <end position="150"/>
    </location>
</feature>